<dbReference type="OrthoDB" id="5872915at2759"/>
<dbReference type="EMBL" id="UZAH01031998">
    <property type="protein sequence ID" value="VDP19019.1"/>
    <property type="molecule type" value="Genomic_DNA"/>
</dbReference>
<proteinExistence type="predicted"/>
<organism evidence="1">
    <name type="scientific">Heligmosomoides polygyrus</name>
    <name type="common">Parasitic roundworm</name>
    <dbReference type="NCBI Taxonomy" id="6339"/>
    <lineage>
        <taxon>Eukaryota</taxon>
        <taxon>Metazoa</taxon>
        <taxon>Ecdysozoa</taxon>
        <taxon>Nematoda</taxon>
        <taxon>Chromadorea</taxon>
        <taxon>Rhabditida</taxon>
        <taxon>Rhabditina</taxon>
        <taxon>Rhabditomorpha</taxon>
        <taxon>Strongyloidea</taxon>
        <taxon>Heligmosomidae</taxon>
        <taxon>Heligmosomoides</taxon>
    </lineage>
</organism>
<dbReference type="Proteomes" id="UP000050761">
    <property type="component" value="Unassembled WGS sequence"/>
</dbReference>
<protein>
    <submittedName>
        <fullName evidence="3">HTH_48 domain-containing protein</fullName>
    </submittedName>
</protein>
<accession>A0A3P8F4J5</accession>
<name>A0A3P8F4J5_HELPZ</name>
<dbReference type="PANTHER" id="PTHR35573:SF1">
    <property type="entry name" value="ML DOMAIN-CONTAINING PROTEIN"/>
    <property type="match status" value="1"/>
</dbReference>
<dbReference type="PANTHER" id="PTHR35573">
    <property type="entry name" value="PROTEIN CBG22129"/>
    <property type="match status" value="1"/>
</dbReference>
<gene>
    <name evidence="1" type="ORF">HPBE_LOCUS20256</name>
</gene>
<dbReference type="AlphaFoldDB" id="A0A3P8F4J5"/>
<evidence type="ECO:0000313" key="2">
    <source>
        <dbReference type="Proteomes" id="UP000050761"/>
    </source>
</evidence>
<evidence type="ECO:0000313" key="1">
    <source>
        <dbReference type="EMBL" id="VDP19019.1"/>
    </source>
</evidence>
<dbReference type="WBParaSite" id="HPBE_0002025701-mRNA-1">
    <property type="protein sequence ID" value="HPBE_0002025701-mRNA-1"/>
    <property type="gene ID" value="HPBE_0002025701"/>
</dbReference>
<sequence length="159" mass="18132">MELSKEHIRSLLLYDFKFGESAAAFCRRINGEDVNPMSTTTDCDGVGPRRTTRELAQDLGAHYATIARHLHRLDKVHMLAQRVPHDLIECDRQRRAEHGIKCPVGLGRQTMDVVVDFTKFKAIVRLLKDDAPYQMQYELHDGMSGDKSCFMGQARARTQ</sequence>
<reference evidence="3" key="2">
    <citation type="submission" date="2019-09" db="UniProtKB">
        <authorList>
            <consortium name="WormBaseParasite"/>
        </authorList>
    </citation>
    <scope>IDENTIFICATION</scope>
</reference>
<keyword evidence="2" id="KW-1185">Reference proteome</keyword>
<evidence type="ECO:0000313" key="3">
    <source>
        <dbReference type="WBParaSite" id="HPBE_0002025701-mRNA-1"/>
    </source>
</evidence>
<reference evidence="1 2" key="1">
    <citation type="submission" date="2018-11" db="EMBL/GenBank/DDBJ databases">
        <authorList>
            <consortium name="Pathogen Informatics"/>
        </authorList>
    </citation>
    <scope>NUCLEOTIDE SEQUENCE [LARGE SCALE GENOMIC DNA]</scope>
</reference>